<proteinExistence type="predicted"/>
<evidence type="ECO:0000313" key="2">
    <source>
        <dbReference type="Proteomes" id="UP000029500"/>
    </source>
</evidence>
<dbReference type="AlphaFoldDB" id="A0A089M8C2"/>
<evidence type="ECO:0000313" key="1">
    <source>
        <dbReference type="EMBL" id="AIQ69487.1"/>
    </source>
</evidence>
<dbReference type="HOGENOM" id="CLU_1990428_0_0_9"/>
<organism evidence="1 2">
    <name type="scientific">Paenibacillus graminis</name>
    <dbReference type="NCBI Taxonomy" id="189425"/>
    <lineage>
        <taxon>Bacteria</taxon>
        <taxon>Bacillati</taxon>
        <taxon>Bacillota</taxon>
        <taxon>Bacilli</taxon>
        <taxon>Bacillales</taxon>
        <taxon>Paenibacillaceae</taxon>
        <taxon>Paenibacillus</taxon>
    </lineage>
</organism>
<sequence length="125" mass="13776">MSEAGKVSLPTPGQIEEIRLLWEEGYTFSTEIGRFAPQKVIGGLLAALEEAQQQAQLAYAAYEDLQGYCVSRREYDFLLNKHSVLARAHQEAQQTIARQREALIATGLPEWAVNAIGSGEGETQP</sequence>
<keyword evidence="2" id="KW-1185">Reference proteome</keyword>
<accession>A0A089M8C2</accession>
<dbReference type="KEGG" id="pgm:PGRAT_18945"/>
<dbReference type="STRING" id="189425.PGRAT_18945"/>
<dbReference type="EMBL" id="CP009287">
    <property type="protein sequence ID" value="AIQ69487.1"/>
    <property type="molecule type" value="Genomic_DNA"/>
</dbReference>
<protein>
    <submittedName>
        <fullName evidence="1">Uncharacterized protein</fullName>
    </submittedName>
</protein>
<dbReference type="Proteomes" id="UP000029500">
    <property type="component" value="Chromosome"/>
</dbReference>
<name>A0A089M8C2_9BACL</name>
<gene>
    <name evidence="1" type="ORF">PGRAT_18945</name>
</gene>
<dbReference type="OrthoDB" id="10005223at2"/>
<dbReference type="RefSeq" id="WP_042266983.1">
    <property type="nucleotide sequence ID" value="NZ_CP009287.1"/>
</dbReference>
<reference evidence="1 2" key="1">
    <citation type="submission" date="2014-08" db="EMBL/GenBank/DDBJ databases">
        <title>Comparative genomics of the Paenibacillus odorifer group.</title>
        <authorList>
            <person name="den Bakker H.C."/>
            <person name="Tsai Y.-C."/>
            <person name="Martin N."/>
            <person name="Korlach J."/>
            <person name="Wiedmann M."/>
        </authorList>
    </citation>
    <scope>NUCLEOTIDE SEQUENCE [LARGE SCALE GENOMIC DNA]</scope>
    <source>
        <strain evidence="1 2">DSM 15220</strain>
    </source>
</reference>